<comment type="caution">
    <text evidence="3">The sequence shown here is derived from an EMBL/GenBank/DDBJ whole genome shotgun (WGS) entry which is preliminary data.</text>
</comment>
<dbReference type="EMBL" id="JADCNL010000009">
    <property type="protein sequence ID" value="KAG0467360.1"/>
    <property type="molecule type" value="Genomic_DNA"/>
</dbReference>
<evidence type="ECO:0000313" key="2">
    <source>
        <dbReference type="EMBL" id="KAG0467360.1"/>
    </source>
</evidence>
<sequence>MAEAPTTASRTGLTAKEPLEGPGAGASAAMAAVTEAVATRRTATSFFISMWFNLDDDGLQAWE</sequence>
<organism evidence="3 5">
    <name type="scientific">Vanilla planifolia</name>
    <name type="common">Vanilla</name>
    <dbReference type="NCBI Taxonomy" id="51239"/>
    <lineage>
        <taxon>Eukaryota</taxon>
        <taxon>Viridiplantae</taxon>
        <taxon>Streptophyta</taxon>
        <taxon>Embryophyta</taxon>
        <taxon>Tracheophyta</taxon>
        <taxon>Spermatophyta</taxon>
        <taxon>Magnoliopsida</taxon>
        <taxon>Liliopsida</taxon>
        <taxon>Asparagales</taxon>
        <taxon>Orchidaceae</taxon>
        <taxon>Vanilloideae</taxon>
        <taxon>Vanilleae</taxon>
        <taxon>Vanilla</taxon>
    </lineage>
</organism>
<feature type="compositionally biased region" description="Polar residues" evidence="1">
    <location>
        <begin position="1"/>
        <end position="12"/>
    </location>
</feature>
<name>A0A835URF0_VANPL</name>
<evidence type="ECO:0000313" key="5">
    <source>
        <dbReference type="Proteomes" id="UP000639772"/>
    </source>
</evidence>
<gene>
    <name evidence="3" type="ORF">HPP92_018314</name>
    <name evidence="2" type="ORF">HPP92_018940</name>
</gene>
<keyword evidence="4" id="KW-1185">Reference proteome</keyword>
<evidence type="ECO:0000313" key="4">
    <source>
        <dbReference type="Proteomes" id="UP000636800"/>
    </source>
</evidence>
<reference evidence="4 5" key="1">
    <citation type="journal article" date="2020" name="Nat. Food">
        <title>A phased Vanilla planifolia genome enables genetic improvement of flavour and production.</title>
        <authorList>
            <person name="Hasing T."/>
            <person name="Tang H."/>
            <person name="Brym M."/>
            <person name="Khazi F."/>
            <person name="Huang T."/>
            <person name="Chambers A.H."/>
        </authorList>
    </citation>
    <scope>NUCLEOTIDE SEQUENCE [LARGE SCALE GENOMIC DNA]</scope>
    <source>
        <tissue evidence="3">Leaf</tissue>
    </source>
</reference>
<protein>
    <submittedName>
        <fullName evidence="3">Uncharacterized protein</fullName>
    </submittedName>
</protein>
<feature type="region of interest" description="Disordered" evidence="1">
    <location>
        <begin position="1"/>
        <end position="28"/>
    </location>
</feature>
<proteinExistence type="predicted"/>
<dbReference type="Proteomes" id="UP000639772">
    <property type="component" value="Chromosome 9"/>
</dbReference>
<evidence type="ECO:0000256" key="1">
    <source>
        <dbReference type="SAM" id="MobiDB-lite"/>
    </source>
</evidence>
<dbReference type="Proteomes" id="UP000636800">
    <property type="component" value="Unassembled WGS sequence"/>
</dbReference>
<accession>A0A835URF0</accession>
<dbReference type="AlphaFoldDB" id="A0A835URF0"/>
<evidence type="ECO:0000313" key="3">
    <source>
        <dbReference type="EMBL" id="KAG0468986.1"/>
    </source>
</evidence>
<dbReference type="EMBL" id="JADCNM010000009">
    <property type="protein sequence ID" value="KAG0468986.1"/>
    <property type="molecule type" value="Genomic_DNA"/>
</dbReference>